<feature type="transmembrane region" description="Helical" evidence="6">
    <location>
        <begin position="52"/>
        <end position="71"/>
    </location>
</feature>
<evidence type="ECO:0000256" key="5">
    <source>
        <dbReference type="ARBA" id="ARBA00023136"/>
    </source>
</evidence>
<dbReference type="Pfam" id="PF00753">
    <property type="entry name" value="Lactamase_B"/>
    <property type="match status" value="1"/>
</dbReference>
<feature type="transmembrane region" description="Helical" evidence="6">
    <location>
        <begin position="238"/>
        <end position="260"/>
    </location>
</feature>
<dbReference type="GO" id="GO:0005886">
    <property type="term" value="C:plasma membrane"/>
    <property type="evidence" value="ECO:0007669"/>
    <property type="project" value="UniProtKB-SubCell"/>
</dbReference>
<dbReference type="AlphaFoldDB" id="A0A2N6PL36"/>
<feature type="transmembrane region" description="Helical" evidence="6">
    <location>
        <begin position="21"/>
        <end position="46"/>
    </location>
</feature>
<evidence type="ECO:0000256" key="1">
    <source>
        <dbReference type="ARBA" id="ARBA00004651"/>
    </source>
</evidence>
<feature type="transmembrane region" description="Helical" evidence="6">
    <location>
        <begin position="336"/>
        <end position="354"/>
    </location>
</feature>
<dbReference type="PANTHER" id="PTHR30619:SF1">
    <property type="entry name" value="RECOMBINATION PROTEIN 2"/>
    <property type="match status" value="1"/>
</dbReference>
<accession>A0A2N6PL36</accession>
<feature type="transmembrane region" description="Helical" evidence="6">
    <location>
        <begin position="313"/>
        <end position="330"/>
    </location>
</feature>
<gene>
    <name evidence="9" type="ORF">CJ198_02375</name>
</gene>
<keyword evidence="4 6" id="KW-1133">Transmembrane helix</keyword>
<feature type="transmembrane region" description="Helical" evidence="6">
    <location>
        <begin position="366"/>
        <end position="388"/>
    </location>
</feature>
<dbReference type="Proteomes" id="UP000235703">
    <property type="component" value="Unassembled WGS sequence"/>
</dbReference>
<comment type="caution">
    <text evidence="9">The sequence shown here is derived from an EMBL/GenBank/DDBJ whole genome shotgun (WGS) entry which is preliminary data.</text>
</comment>
<organism evidence="9 10">
    <name type="scientific">Brevibacterium luteolum</name>
    <dbReference type="NCBI Taxonomy" id="199591"/>
    <lineage>
        <taxon>Bacteria</taxon>
        <taxon>Bacillati</taxon>
        <taxon>Actinomycetota</taxon>
        <taxon>Actinomycetes</taxon>
        <taxon>Micrococcales</taxon>
        <taxon>Brevibacteriaceae</taxon>
        <taxon>Brevibacterium</taxon>
    </lineage>
</organism>
<feature type="domain" description="Metallo-beta-lactamase" evidence="7">
    <location>
        <begin position="523"/>
        <end position="694"/>
    </location>
</feature>
<feature type="transmembrane region" description="Helical" evidence="6">
    <location>
        <begin position="394"/>
        <end position="419"/>
    </location>
</feature>
<dbReference type="EMBL" id="PNFZ01000001">
    <property type="protein sequence ID" value="PMB99386.1"/>
    <property type="molecule type" value="Genomic_DNA"/>
</dbReference>
<dbReference type="NCBIfam" id="TIGR00360">
    <property type="entry name" value="ComEC_N-term"/>
    <property type="match status" value="1"/>
</dbReference>
<dbReference type="InterPro" id="IPR036866">
    <property type="entry name" value="RibonucZ/Hydroxyglut_hydro"/>
</dbReference>
<evidence type="ECO:0000256" key="3">
    <source>
        <dbReference type="ARBA" id="ARBA00022692"/>
    </source>
</evidence>
<reference evidence="9 10" key="1">
    <citation type="submission" date="2017-09" db="EMBL/GenBank/DDBJ databases">
        <title>Bacterial strain isolated from the female urinary microbiota.</title>
        <authorList>
            <person name="Thomas-White K."/>
            <person name="Kumar N."/>
            <person name="Forster S."/>
            <person name="Putonti C."/>
            <person name="Lawley T."/>
            <person name="Wolfe A.J."/>
        </authorList>
    </citation>
    <scope>NUCLEOTIDE SEQUENCE [LARGE SCALE GENOMIC DNA]</scope>
    <source>
        <strain evidence="9 10">UMB0680</strain>
    </source>
</reference>
<keyword evidence="10" id="KW-1185">Reference proteome</keyword>
<keyword evidence="5 6" id="KW-0472">Membrane</keyword>
<dbReference type="Pfam" id="PF03772">
    <property type="entry name" value="Competence"/>
    <property type="match status" value="1"/>
</dbReference>
<evidence type="ECO:0000259" key="8">
    <source>
        <dbReference type="Pfam" id="PF03772"/>
    </source>
</evidence>
<dbReference type="OrthoDB" id="7177610at2"/>
<evidence type="ECO:0000256" key="6">
    <source>
        <dbReference type="SAM" id="Phobius"/>
    </source>
</evidence>
<comment type="subcellular location">
    <subcellularLocation>
        <location evidence="1">Cell membrane</location>
        <topology evidence="1">Multi-pass membrane protein</topology>
    </subcellularLocation>
</comment>
<name>A0A2N6PL36_9MICO</name>
<evidence type="ECO:0000256" key="2">
    <source>
        <dbReference type="ARBA" id="ARBA00022475"/>
    </source>
</evidence>
<keyword evidence="3 6" id="KW-0812">Transmembrane</keyword>
<proteinExistence type="predicted"/>
<feature type="domain" description="ComEC/Rec2-related protein" evidence="8">
    <location>
        <begin position="217"/>
        <end position="484"/>
    </location>
</feature>
<dbReference type="PANTHER" id="PTHR30619">
    <property type="entry name" value="DNA INTERNALIZATION/COMPETENCE PROTEIN COMEC/REC2"/>
    <property type="match status" value="1"/>
</dbReference>
<dbReference type="InterPro" id="IPR052159">
    <property type="entry name" value="Competence_DNA_uptake"/>
</dbReference>
<keyword evidence="2" id="KW-1003">Cell membrane</keyword>
<feature type="transmembrane region" description="Helical" evidence="6">
    <location>
        <begin position="83"/>
        <end position="104"/>
    </location>
</feature>
<feature type="transmembrane region" description="Helical" evidence="6">
    <location>
        <begin position="495"/>
        <end position="520"/>
    </location>
</feature>
<protein>
    <submittedName>
        <fullName evidence="9">Uncharacterized protein</fullName>
    </submittedName>
</protein>
<evidence type="ECO:0000259" key="7">
    <source>
        <dbReference type="Pfam" id="PF00753"/>
    </source>
</evidence>
<sequence length="762" mass="78659">MSTGHQRRSRNRPLLSRTGAHIRAWVLHGAGLHRLLSAAAVGWLAASGVLPADLTATIGLGLACVSAAALMGQRITGRGQSQLTGWLLSTALLAGAVCALIGAARLAQPTETTLYSGPALIAAESHATDSGSYRTEIRTQFGPATALSPTPLPAAGTQTTTRAELETSGSQTIAFIRGRPEIRKQPGPVWQMRAHMRSFLADTSGTAHDGARLLPGLVVGDVSQVGDDLTEEMRTVSLSHVTAVSGANITIVSLAVLWVAGFVVRVRVVRIILAVAVTAGYVFIVGPEPSVTRAAAMGMVGALAMLRGTRTASLALLAAGIIGVLVYQPGLSGSVGFHLSVSATAALIILGQPLSDRLESWGLPRVVATALSVPLSAQAGVTPVLLGIDGTISAWSVLANALAAPAVAPATLLGMMVLVCSLLPGGTWLGSIIVAPANWSAWWIARLARVFANLPASELPWPAGLLGIGLSCVVLAGLCLIVLEYRILHRIGAGLLAAALAAGLLVPGIRIPVASGWAAMFCDVGQGSATLISLPGDDVLVIDAGEDEDRIDICLDQTGDQRVHLLISHFDADHFAGYAGTGFGRDVASVYFPAGTEHDPGLKGITHAFPEAQRTPVSAGQRFQFGSVHWTILWPPAIAGPAHGDENSRSVVVHVQTSTFSVIVPGDIGAQEQRRLATVTQPADVLAAPHHGSADLDEAYFQAAGAKLGVVSVGADNRYGHPTTRALAAFGTSPVLRTDECGSIVIDAHRQVSSGCPGFVLG</sequence>
<dbReference type="InterPro" id="IPR001279">
    <property type="entry name" value="Metallo-B-lactamas"/>
</dbReference>
<feature type="transmembrane region" description="Helical" evidence="6">
    <location>
        <begin position="267"/>
        <end position="284"/>
    </location>
</feature>
<dbReference type="Gene3D" id="3.60.15.10">
    <property type="entry name" value="Ribonuclease Z/Hydroxyacylglutathione hydrolase-like"/>
    <property type="match status" value="1"/>
</dbReference>
<evidence type="ECO:0000313" key="10">
    <source>
        <dbReference type="Proteomes" id="UP000235703"/>
    </source>
</evidence>
<dbReference type="InterPro" id="IPR004477">
    <property type="entry name" value="ComEC_N"/>
</dbReference>
<evidence type="ECO:0000313" key="9">
    <source>
        <dbReference type="EMBL" id="PMB99386.1"/>
    </source>
</evidence>
<evidence type="ECO:0000256" key="4">
    <source>
        <dbReference type="ARBA" id="ARBA00022989"/>
    </source>
</evidence>
<feature type="transmembrane region" description="Helical" evidence="6">
    <location>
        <begin position="465"/>
        <end position="483"/>
    </location>
</feature>
<dbReference type="SUPFAM" id="SSF56281">
    <property type="entry name" value="Metallo-hydrolase/oxidoreductase"/>
    <property type="match status" value="1"/>
</dbReference>